<keyword evidence="4" id="KW-1185">Reference proteome</keyword>
<proteinExistence type="predicted"/>
<name>A0A9Q0HC01_9MAGN</name>
<dbReference type="InterPro" id="IPR036397">
    <property type="entry name" value="RNaseH_sf"/>
</dbReference>
<evidence type="ECO:0000256" key="1">
    <source>
        <dbReference type="SAM" id="MobiDB-lite"/>
    </source>
</evidence>
<dbReference type="InterPro" id="IPR002156">
    <property type="entry name" value="RNaseH_domain"/>
</dbReference>
<dbReference type="OrthoDB" id="1741277at2759"/>
<evidence type="ECO:0000313" key="3">
    <source>
        <dbReference type="EMBL" id="KAJ4961943.1"/>
    </source>
</evidence>
<dbReference type="AlphaFoldDB" id="A0A9Q0HC01"/>
<sequence length="231" mass="24912">MASSVVSSLEGSSSTSEQSSDVKERRRSFQTLSATSISGARYNDFIMAWGKVRDRFGPVQGVPGSIGNPSSTSANLENFLVHNPHDAAMNGDQKGSDIGFFIRSSTGSPVLAVSEPLSFLSPTVGEALALRMGVLEALKAGLSTLHMESDNLEVINQINGVSREGDVYLLSIVQDIVLLEIRGFVSPFAIFQGLQIWLLTPWLARMAISCPRKIGLFSFHGSLSFVNWTTV</sequence>
<dbReference type="CDD" id="cd06222">
    <property type="entry name" value="RNase_H_like"/>
    <property type="match status" value="1"/>
</dbReference>
<feature type="region of interest" description="Disordered" evidence="1">
    <location>
        <begin position="1"/>
        <end position="27"/>
    </location>
</feature>
<gene>
    <name evidence="3" type="ORF">NE237_021853</name>
</gene>
<reference evidence="3" key="1">
    <citation type="journal article" date="2023" name="Plant J.">
        <title>The genome of the king protea, Protea cynaroides.</title>
        <authorList>
            <person name="Chang J."/>
            <person name="Duong T.A."/>
            <person name="Schoeman C."/>
            <person name="Ma X."/>
            <person name="Roodt D."/>
            <person name="Barker N."/>
            <person name="Li Z."/>
            <person name="Van de Peer Y."/>
            <person name="Mizrachi E."/>
        </authorList>
    </citation>
    <scope>NUCLEOTIDE SEQUENCE</scope>
    <source>
        <tissue evidence="3">Young leaves</tissue>
    </source>
</reference>
<dbReference type="Pfam" id="PF13456">
    <property type="entry name" value="RVT_3"/>
    <property type="match status" value="1"/>
</dbReference>
<dbReference type="SUPFAM" id="SSF53098">
    <property type="entry name" value="Ribonuclease H-like"/>
    <property type="match status" value="1"/>
</dbReference>
<dbReference type="InterPro" id="IPR044730">
    <property type="entry name" value="RNase_H-like_dom_plant"/>
</dbReference>
<protein>
    <recommendedName>
        <fullName evidence="2">RNase H type-1 domain-containing protein</fullName>
    </recommendedName>
</protein>
<dbReference type="EMBL" id="JAMYWD010000009">
    <property type="protein sequence ID" value="KAJ4961943.1"/>
    <property type="molecule type" value="Genomic_DNA"/>
</dbReference>
<dbReference type="GO" id="GO:0003676">
    <property type="term" value="F:nucleic acid binding"/>
    <property type="evidence" value="ECO:0007669"/>
    <property type="project" value="InterPro"/>
</dbReference>
<feature type="compositionally biased region" description="Low complexity" evidence="1">
    <location>
        <begin position="1"/>
        <end position="19"/>
    </location>
</feature>
<comment type="caution">
    <text evidence="3">The sequence shown here is derived from an EMBL/GenBank/DDBJ whole genome shotgun (WGS) entry which is preliminary data.</text>
</comment>
<organism evidence="3 4">
    <name type="scientific">Protea cynaroides</name>
    <dbReference type="NCBI Taxonomy" id="273540"/>
    <lineage>
        <taxon>Eukaryota</taxon>
        <taxon>Viridiplantae</taxon>
        <taxon>Streptophyta</taxon>
        <taxon>Embryophyta</taxon>
        <taxon>Tracheophyta</taxon>
        <taxon>Spermatophyta</taxon>
        <taxon>Magnoliopsida</taxon>
        <taxon>Proteales</taxon>
        <taxon>Proteaceae</taxon>
        <taxon>Protea</taxon>
    </lineage>
</organism>
<dbReference type="InterPro" id="IPR052929">
    <property type="entry name" value="RNase_H-like_EbsB-rel"/>
</dbReference>
<dbReference type="PANTHER" id="PTHR47074">
    <property type="entry name" value="BNAC02G40300D PROTEIN"/>
    <property type="match status" value="1"/>
</dbReference>
<dbReference type="GO" id="GO:0004523">
    <property type="term" value="F:RNA-DNA hybrid ribonuclease activity"/>
    <property type="evidence" value="ECO:0007669"/>
    <property type="project" value="InterPro"/>
</dbReference>
<evidence type="ECO:0000259" key="2">
    <source>
        <dbReference type="Pfam" id="PF13456"/>
    </source>
</evidence>
<dbReference type="InterPro" id="IPR012337">
    <property type="entry name" value="RNaseH-like_sf"/>
</dbReference>
<dbReference type="Proteomes" id="UP001141806">
    <property type="component" value="Unassembled WGS sequence"/>
</dbReference>
<dbReference type="PANTHER" id="PTHR47074:SF11">
    <property type="entry name" value="REVERSE TRANSCRIPTASE-LIKE PROTEIN"/>
    <property type="match status" value="1"/>
</dbReference>
<evidence type="ECO:0000313" key="4">
    <source>
        <dbReference type="Proteomes" id="UP001141806"/>
    </source>
</evidence>
<dbReference type="Gene3D" id="3.30.420.10">
    <property type="entry name" value="Ribonuclease H-like superfamily/Ribonuclease H"/>
    <property type="match status" value="1"/>
</dbReference>
<accession>A0A9Q0HC01</accession>
<feature type="domain" description="RNase H type-1" evidence="2">
    <location>
        <begin position="86"/>
        <end position="166"/>
    </location>
</feature>